<dbReference type="EMBL" id="UYSU01035337">
    <property type="protein sequence ID" value="VDL95983.1"/>
    <property type="molecule type" value="Genomic_DNA"/>
</dbReference>
<reference evidence="4" key="1">
    <citation type="submission" date="2016-06" db="UniProtKB">
        <authorList>
            <consortium name="WormBaseParasite"/>
        </authorList>
    </citation>
    <scope>IDENTIFICATION</scope>
</reference>
<organism evidence="4">
    <name type="scientific">Schistocephalus solidus</name>
    <name type="common">Tapeworm</name>
    <dbReference type="NCBI Taxonomy" id="70667"/>
    <lineage>
        <taxon>Eukaryota</taxon>
        <taxon>Metazoa</taxon>
        <taxon>Spiralia</taxon>
        <taxon>Lophotrochozoa</taxon>
        <taxon>Platyhelminthes</taxon>
        <taxon>Cestoda</taxon>
        <taxon>Eucestoda</taxon>
        <taxon>Diphyllobothriidea</taxon>
        <taxon>Diphyllobothriidae</taxon>
        <taxon>Schistocephalus</taxon>
    </lineage>
</organism>
<gene>
    <name evidence="2" type="ORF">SSLN_LOCUS9598</name>
</gene>
<keyword evidence="3" id="KW-1185">Reference proteome</keyword>
<dbReference type="Proteomes" id="UP000275846">
    <property type="component" value="Unassembled WGS sequence"/>
</dbReference>
<dbReference type="WBParaSite" id="SSLN_0000996001-mRNA-1">
    <property type="protein sequence ID" value="SSLN_0000996001-mRNA-1"/>
    <property type="gene ID" value="SSLN_0000996001"/>
</dbReference>
<evidence type="ECO:0000313" key="2">
    <source>
        <dbReference type="EMBL" id="VDL95983.1"/>
    </source>
</evidence>
<reference evidence="2 3" key="2">
    <citation type="submission" date="2018-11" db="EMBL/GenBank/DDBJ databases">
        <authorList>
            <consortium name="Pathogen Informatics"/>
        </authorList>
    </citation>
    <scope>NUCLEOTIDE SEQUENCE [LARGE SCALE GENOMIC DNA]</scope>
    <source>
        <strain evidence="2 3">NST_G2</strain>
    </source>
</reference>
<name>A0A183SZF0_SCHSO</name>
<evidence type="ECO:0000256" key="1">
    <source>
        <dbReference type="SAM" id="MobiDB-lite"/>
    </source>
</evidence>
<proteinExistence type="predicted"/>
<accession>A0A183SZF0</accession>
<dbReference type="AlphaFoldDB" id="A0A183SZF0"/>
<feature type="region of interest" description="Disordered" evidence="1">
    <location>
        <begin position="153"/>
        <end position="191"/>
    </location>
</feature>
<protein>
    <submittedName>
        <fullName evidence="4">Ubiquitin-like domain-containing protein</fullName>
    </submittedName>
</protein>
<evidence type="ECO:0000313" key="4">
    <source>
        <dbReference type="WBParaSite" id="SSLN_0000996001-mRNA-1"/>
    </source>
</evidence>
<evidence type="ECO:0000313" key="3">
    <source>
        <dbReference type="Proteomes" id="UP000275846"/>
    </source>
</evidence>
<sequence length="300" mass="33076">MDGCVVYIEPVLVLTVCAAGDIHGGGLDHVPQLKLAVLNGGVLFSDWETRPHLRDDEVMVRPSVSTGDRLCHQHVLLVTPPDEDIIHQVPVSRPGLQPGHPLPHREAEEGIGQDQVVFCAVKLLSEPVSCLMWEWAHWLTDRRTRLRAPQHDLAPITHTPGFTNSGDMEQPSPSDSQSTGQPLDTHSTYTEPTAWSGNVYDRLLVMRLSLHGNECLTIVNVYGLPDEVNKFLEDLHILLPAMPKEDMLIFLGNLRARDSTDSADMTSPAGLHAPQPSPVYHVPSSYPVEDYVDAPSFGYA</sequence>
<feature type="compositionally biased region" description="Polar residues" evidence="1">
    <location>
        <begin position="160"/>
        <end position="191"/>
    </location>
</feature>